<name>A0A6J4Q6N6_9ACTN</name>
<organism evidence="2">
    <name type="scientific">uncultured Rubrobacteraceae bacterium</name>
    <dbReference type="NCBI Taxonomy" id="349277"/>
    <lineage>
        <taxon>Bacteria</taxon>
        <taxon>Bacillati</taxon>
        <taxon>Actinomycetota</taxon>
        <taxon>Rubrobacteria</taxon>
        <taxon>Rubrobacterales</taxon>
        <taxon>Rubrobacteraceae</taxon>
        <taxon>environmental samples</taxon>
    </lineage>
</organism>
<evidence type="ECO:0000256" key="1">
    <source>
        <dbReference type="ARBA" id="ARBA00022801"/>
    </source>
</evidence>
<dbReference type="Pfam" id="PF00702">
    <property type="entry name" value="Hydrolase"/>
    <property type="match status" value="1"/>
</dbReference>
<sequence length="229" mass="25513">MRYDTVFLDVDKTLLWVDVDVEGYVEDLTPYATNGFLTVEQAEGPVWEGLRDHINQNINYPTEEKLAKFRRENARKTAEALGLDAPTDVLAEVLDKRILFNPYRESETVMEELTRMGLPLYAVSNWDVALEGVLRDLGWTHYFSDIVASAKIGSEKPDCEIFEEALRIAGFSERRDRVVHVGNDPVSDVRGATSCGIAAVLIDREGILEAPEAVAVLPDLSGLPAFVRG</sequence>
<gene>
    <name evidence="2" type="ORF">AVDCRST_MAG78-1763</name>
</gene>
<reference evidence="2" key="1">
    <citation type="submission" date="2020-02" db="EMBL/GenBank/DDBJ databases">
        <authorList>
            <person name="Meier V. D."/>
        </authorList>
    </citation>
    <scope>NUCLEOTIDE SEQUENCE</scope>
    <source>
        <strain evidence="2">AVDCRST_MAG78</strain>
    </source>
</reference>
<dbReference type="EMBL" id="CADCVB010000117">
    <property type="protein sequence ID" value="CAA9432120.1"/>
    <property type="molecule type" value="Genomic_DNA"/>
</dbReference>
<dbReference type="InterPro" id="IPR006439">
    <property type="entry name" value="HAD-SF_hydro_IA"/>
</dbReference>
<dbReference type="InterPro" id="IPR023214">
    <property type="entry name" value="HAD_sf"/>
</dbReference>
<dbReference type="SFLD" id="SFLDS00003">
    <property type="entry name" value="Haloacid_Dehalogenase"/>
    <property type="match status" value="1"/>
</dbReference>
<proteinExistence type="predicted"/>
<dbReference type="GO" id="GO:0016787">
    <property type="term" value="F:hydrolase activity"/>
    <property type="evidence" value="ECO:0007669"/>
    <property type="project" value="UniProtKB-KW"/>
</dbReference>
<dbReference type="PANTHER" id="PTHR43316:SF3">
    <property type="entry name" value="HALOACID DEHALOGENASE, TYPE II (AFU_ORTHOLOGUE AFUA_2G07750)-RELATED"/>
    <property type="match status" value="1"/>
</dbReference>
<dbReference type="SFLD" id="SFLDG01129">
    <property type="entry name" value="C1.5:_HAD__Beta-PGM__Phosphata"/>
    <property type="match status" value="1"/>
</dbReference>
<protein>
    <submittedName>
        <fullName evidence="2">Uncharacterized protein</fullName>
    </submittedName>
</protein>
<dbReference type="Gene3D" id="3.40.50.1000">
    <property type="entry name" value="HAD superfamily/HAD-like"/>
    <property type="match status" value="1"/>
</dbReference>
<accession>A0A6J4Q6N6</accession>
<dbReference type="NCBIfam" id="TIGR01549">
    <property type="entry name" value="HAD-SF-IA-v1"/>
    <property type="match status" value="1"/>
</dbReference>
<dbReference type="PANTHER" id="PTHR43316">
    <property type="entry name" value="HYDROLASE, HALOACID DELAHOGENASE-RELATED"/>
    <property type="match status" value="1"/>
</dbReference>
<evidence type="ECO:0000313" key="2">
    <source>
        <dbReference type="EMBL" id="CAA9432120.1"/>
    </source>
</evidence>
<keyword evidence="1" id="KW-0378">Hydrolase</keyword>
<dbReference type="AlphaFoldDB" id="A0A6J4Q6N6"/>
<dbReference type="InterPro" id="IPR051540">
    <property type="entry name" value="S-2-haloacid_dehalogenase"/>
</dbReference>
<dbReference type="SUPFAM" id="SSF56784">
    <property type="entry name" value="HAD-like"/>
    <property type="match status" value="1"/>
</dbReference>
<dbReference type="InterPro" id="IPR036412">
    <property type="entry name" value="HAD-like_sf"/>
</dbReference>
<dbReference type="Gene3D" id="1.20.120.1600">
    <property type="match status" value="1"/>
</dbReference>